<name>A0A0N4WEL6_HAEPC</name>
<keyword evidence="2" id="KW-1185">Reference proteome</keyword>
<dbReference type="AlphaFoldDB" id="A0A0N4WEL6"/>
<dbReference type="Proteomes" id="UP000268014">
    <property type="component" value="Unassembled WGS sequence"/>
</dbReference>
<proteinExistence type="predicted"/>
<dbReference type="EMBL" id="UZAF01016992">
    <property type="protein sequence ID" value="VDO36564.1"/>
    <property type="molecule type" value="Genomic_DNA"/>
</dbReference>
<gene>
    <name evidence="1" type="ORF">HPLM_LOCUS9084</name>
</gene>
<evidence type="ECO:0000313" key="1">
    <source>
        <dbReference type="EMBL" id="VDO36564.1"/>
    </source>
</evidence>
<reference evidence="1 2" key="2">
    <citation type="submission" date="2018-11" db="EMBL/GenBank/DDBJ databases">
        <authorList>
            <consortium name="Pathogen Informatics"/>
        </authorList>
    </citation>
    <scope>NUCLEOTIDE SEQUENCE [LARGE SCALE GENOMIC DNA]</scope>
    <source>
        <strain evidence="1 2">MHpl1</strain>
    </source>
</reference>
<evidence type="ECO:0000313" key="3">
    <source>
        <dbReference type="WBParaSite" id="HPLM_0000909201-mRNA-1"/>
    </source>
</evidence>
<accession>A0A0N4WEL6</accession>
<protein>
    <submittedName>
        <fullName evidence="3">Transposase</fullName>
    </submittedName>
</protein>
<dbReference type="WBParaSite" id="HPLM_0000909201-mRNA-1">
    <property type="protein sequence ID" value="HPLM_0000909201-mRNA-1"/>
    <property type="gene ID" value="HPLM_0000909201"/>
</dbReference>
<evidence type="ECO:0000313" key="2">
    <source>
        <dbReference type="Proteomes" id="UP000268014"/>
    </source>
</evidence>
<reference evidence="3" key="1">
    <citation type="submission" date="2017-02" db="UniProtKB">
        <authorList>
            <consortium name="WormBaseParasite"/>
        </authorList>
    </citation>
    <scope>IDENTIFICATION</scope>
</reference>
<sequence length="173" mass="19501">MCSPQTPCSLTDTTKEIVVAADASDHRVNPVISQLFETLVITSVLRKLRLNIYGRLFKLLTDRKPLLAVFGRKKCRCTRPIDIWAYMVMNYHWTTECRSITNFGRLDTLDCHIAKSMATQESSGECSHRKEFFCCIDPGLVETNRLTNIQLPQRIAINAGGIPSRQKSNGLPA</sequence>
<dbReference type="OrthoDB" id="5850908at2759"/>
<organism evidence="3">
    <name type="scientific">Haemonchus placei</name>
    <name type="common">Barber's pole worm</name>
    <dbReference type="NCBI Taxonomy" id="6290"/>
    <lineage>
        <taxon>Eukaryota</taxon>
        <taxon>Metazoa</taxon>
        <taxon>Ecdysozoa</taxon>
        <taxon>Nematoda</taxon>
        <taxon>Chromadorea</taxon>
        <taxon>Rhabditida</taxon>
        <taxon>Rhabditina</taxon>
        <taxon>Rhabditomorpha</taxon>
        <taxon>Strongyloidea</taxon>
        <taxon>Trichostrongylidae</taxon>
        <taxon>Haemonchus</taxon>
    </lineage>
</organism>